<name>A0A412Z7U8_9FIRM</name>
<evidence type="ECO:0000256" key="2">
    <source>
        <dbReference type="ARBA" id="ARBA00023004"/>
    </source>
</evidence>
<keyword evidence="2" id="KW-0408">Iron</keyword>
<sequence>MAQKRNRKVAVVQCLGGCHAEAVIPRGDLAGDCRQVLAEHPDGILKCKWGCLGMGSCVAACKSDAIHINSFGVAEVDRGKCVGCGLCVKACPLGLIRITTPEYPVYTACMNQDGGAQTRKDCSVGCIACGICVKNCPADAVRIENNHAVIDEAKCIACGMCAVKCPRGIILDADGIFTVKA</sequence>
<dbReference type="InterPro" id="IPR017896">
    <property type="entry name" value="4Fe4S_Fe-S-bd"/>
</dbReference>
<feature type="domain" description="4Fe-4S ferredoxin-type" evidence="4">
    <location>
        <begin position="116"/>
        <end position="145"/>
    </location>
</feature>
<feature type="domain" description="4Fe-4S ferredoxin-type" evidence="4">
    <location>
        <begin position="72"/>
        <end position="101"/>
    </location>
</feature>
<dbReference type="Gene3D" id="3.30.70.20">
    <property type="match status" value="2"/>
</dbReference>
<dbReference type="InterPro" id="IPR050395">
    <property type="entry name" value="4Fe4S_Ferredoxin_RnfB"/>
</dbReference>
<keyword evidence="1" id="KW-0479">Metal-binding</keyword>
<proteinExistence type="predicted"/>
<dbReference type="PANTHER" id="PTHR43560:SF1">
    <property type="entry name" value="ION-TRANSLOCATING OXIDOREDUCTASE COMPLEX SUBUNIT B"/>
    <property type="match status" value="1"/>
</dbReference>
<dbReference type="Pfam" id="PF13187">
    <property type="entry name" value="Fer4_9"/>
    <property type="match status" value="1"/>
</dbReference>
<dbReference type="AlphaFoldDB" id="A0A412Z7U8"/>
<evidence type="ECO:0000256" key="3">
    <source>
        <dbReference type="ARBA" id="ARBA00023014"/>
    </source>
</evidence>
<keyword evidence="3" id="KW-0411">Iron-sulfur</keyword>
<comment type="caution">
    <text evidence="5">The sequence shown here is derived from an EMBL/GenBank/DDBJ whole genome shotgun (WGS) entry which is preliminary data.</text>
</comment>
<dbReference type="Pfam" id="PF14697">
    <property type="entry name" value="Fer4_21"/>
    <property type="match status" value="1"/>
</dbReference>
<dbReference type="InterPro" id="IPR017900">
    <property type="entry name" value="4Fe4S_Fe_S_CS"/>
</dbReference>
<dbReference type="EMBL" id="QRZM01000004">
    <property type="protein sequence ID" value="RGV76090.1"/>
    <property type="molecule type" value="Genomic_DNA"/>
</dbReference>
<feature type="domain" description="4Fe-4S ferredoxin-type" evidence="4">
    <location>
        <begin position="146"/>
        <end position="175"/>
    </location>
</feature>
<accession>A0A412Z7U8</accession>
<evidence type="ECO:0000313" key="5">
    <source>
        <dbReference type="EMBL" id="RGV76090.1"/>
    </source>
</evidence>
<dbReference type="Proteomes" id="UP000284543">
    <property type="component" value="Unassembled WGS sequence"/>
</dbReference>
<dbReference type="PANTHER" id="PTHR43560">
    <property type="entry name" value="ION-TRANSLOCATING OXIDOREDUCTASE COMPLEX SUBUNIT B"/>
    <property type="match status" value="1"/>
</dbReference>
<evidence type="ECO:0000256" key="1">
    <source>
        <dbReference type="ARBA" id="ARBA00022723"/>
    </source>
</evidence>
<dbReference type="RefSeq" id="WP_118018649.1">
    <property type="nucleotide sequence ID" value="NZ_CAUHGS010000003.1"/>
</dbReference>
<dbReference type="GO" id="GO:0051536">
    <property type="term" value="F:iron-sulfur cluster binding"/>
    <property type="evidence" value="ECO:0007669"/>
    <property type="project" value="UniProtKB-KW"/>
</dbReference>
<dbReference type="PROSITE" id="PS00198">
    <property type="entry name" value="4FE4S_FER_1"/>
    <property type="match status" value="2"/>
</dbReference>
<dbReference type="PROSITE" id="PS51379">
    <property type="entry name" value="4FE4S_FER_2"/>
    <property type="match status" value="3"/>
</dbReference>
<evidence type="ECO:0000313" key="6">
    <source>
        <dbReference type="Proteomes" id="UP000284543"/>
    </source>
</evidence>
<dbReference type="GO" id="GO:0046872">
    <property type="term" value="F:metal ion binding"/>
    <property type="evidence" value="ECO:0007669"/>
    <property type="project" value="UniProtKB-KW"/>
</dbReference>
<protein>
    <submittedName>
        <fullName evidence="5">4Fe-4S dicluster domain-containing protein</fullName>
    </submittedName>
</protein>
<dbReference type="CDD" id="cd10549">
    <property type="entry name" value="MtMvhB_like"/>
    <property type="match status" value="1"/>
</dbReference>
<reference evidence="5 6" key="1">
    <citation type="submission" date="2018-08" db="EMBL/GenBank/DDBJ databases">
        <title>A genome reference for cultivated species of the human gut microbiota.</title>
        <authorList>
            <person name="Zou Y."/>
            <person name="Xue W."/>
            <person name="Luo G."/>
        </authorList>
    </citation>
    <scope>NUCLEOTIDE SEQUENCE [LARGE SCALE GENOMIC DNA]</scope>
    <source>
        <strain evidence="5 6">AF14-18</strain>
    </source>
</reference>
<dbReference type="SUPFAM" id="SSF54862">
    <property type="entry name" value="4Fe-4S ferredoxins"/>
    <property type="match status" value="3"/>
</dbReference>
<organism evidence="5 6">
    <name type="scientific">Enterocloster bolteae</name>
    <dbReference type="NCBI Taxonomy" id="208479"/>
    <lineage>
        <taxon>Bacteria</taxon>
        <taxon>Bacillati</taxon>
        <taxon>Bacillota</taxon>
        <taxon>Clostridia</taxon>
        <taxon>Lachnospirales</taxon>
        <taxon>Lachnospiraceae</taxon>
        <taxon>Enterocloster</taxon>
    </lineage>
</organism>
<gene>
    <name evidence="5" type="ORF">DWW02_11975</name>
</gene>
<evidence type="ECO:0000259" key="4">
    <source>
        <dbReference type="PROSITE" id="PS51379"/>
    </source>
</evidence>